<dbReference type="STRING" id="4155.A0A022QUN6"/>
<evidence type="ECO:0000313" key="2">
    <source>
        <dbReference type="Proteomes" id="UP000030748"/>
    </source>
</evidence>
<dbReference type="Proteomes" id="UP000030748">
    <property type="component" value="Unassembled WGS sequence"/>
</dbReference>
<organism evidence="1 2">
    <name type="scientific">Erythranthe guttata</name>
    <name type="common">Yellow monkey flower</name>
    <name type="synonym">Mimulus guttatus</name>
    <dbReference type="NCBI Taxonomy" id="4155"/>
    <lineage>
        <taxon>Eukaryota</taxon>
        <taxon>Viridiplantae</taxon>
        <taxon>Streptophyta</taxon>
        <taxon>Embryophyta</taxon>
        <taxon>Tracheophyta</taxon>
        <taxon>Spermatophyta</taxon>
        <taxon>Magnoliopsida</taxon>
        <taxon>eudicotyledons</taxon>
        <taxon>Gunneridae</taxon>
        <taxon>Pentapetalae</taxon>
        <taxon>asterids</taxon>
        <taxon>lamiids</taxon>
        <taxon>Lamiales</taxon>
        <taxon>Phrymaceae</taxon>
        <taxon>Erythranthe</taxon>
    </lineage>
</organism>
<dbReference type="PANTHER" id="PTHR33103">
    <property type="entry name" value="OS01G0153900 PROTEIN"/>
    <property type="match status" value="1"/>
</dbReference>
<protein>
    <submittedName>
        <fullName evidence="1">Uncharacterized protein</fullName>
    </submittedName>
</protein>
<evidence type="ECO:0000313" key="1">
    <source>
        <dbReference type="EMBL" id="EYU32397.1"/>
    </source>
</evidence>
<dbReference type="PANTHER" id="PTHR33103:SF27">
    <property type="entry name" value="OS04G0594700 PROTEIN"/>
    <property type="match status" value="1"/>
</dbReference>
<dbReference type="InterPro" id="IPR007750">
    <property type="entry name" value="DUF674"/>
</dbReference>
<dbReference type="EMBL" id="KI630847">
    <property type="protein sequence ID" value="EYU32397.1"/>
    <property type="molecule type" value="Genomic_DNA"/>
</dbReference>
<dbReference type="Pfam" id="PF05056">
    <property type="entry name" value="DUF674"/>
    <property type="match status" value="1"/>
</dbReference>
<keyword evidence="2" id="KW-1185">Reference proteome</keyword>
<name>A0A022QUN6_ERYGU</name>
<dbReference type="eggNOG" id="ENOG502RYYF">
    <property type="taxonomic scope" value="Eukaryota"/>
</dbReference>
<feature type="non-terminal residue" evidence="1">
    <location>
        <position position="1"/>
    </location>
</feature>
<sequence length="474" mass="54336">CIYMIGWVPSLPRKMYASNFKKPTTICCRIKSLKFPLKSYKTKVLFAEADVDFIDILVTFLTLPMAMIVIILKRLEPPNAIGSLTTLYDGLANLDSINFWKEGCKEMLLNPKNVEQSHKPVERFFCENEDCSWKYVRLLHINMYYDIVTCICGEIMKRSEDEEEEDEVDSQVADDGVFTKSTSSFIISDDLQIFPNTTGFTRTLTNLGITDLDFGEQRHIMDLLKRCLVSRTPLSDIILNKGQVNDFAGLKFEPGILFHEMEKEASSNSKKMISRVHIQKSTNKVLFAQAEEDFVDLLCSFLTINLGGIECLLGSNTCLKSIDNLYTSIADIIDDKNLVSAHIRNRLLMKPKHLPDDYISKTPFLPISEKRSFSSDYYIRRWGTVIFSSLKYLKCKGKYIRGPTMYKVTDDLTVTPFCMLSTLSFFEEHKISLSDVKELELEIRLEEIEIDILDAGFKHIEGLSYIYFCSKPMA</sequence>
<reference evidence="1 2" key="1">
    <citation type="journal article" date="2013" name="Proc. Natl. Acad. Sci. U.S.A.">
        <title>Fine-scale variation in meiotic recombination in Mimulus inferred from population shotgun sequencing.</title>
        <authorList>
            <person name="Hellsten U."/>
            <person name="Wright K.M."/>
            <person name="Jenkins J."/>
            <person name="Shu S."/>
            <person name="Yuan Y."/>
            <person name="Wessler S.R."/>
            <person name="Schmutz J."/>
            <person name="Willis J.H."/>
            <person name="Rokhsar D.S."/>
        </authorList>
    </citation>
    <scope>NUCLEOTIDE SEQUENCE [LARGE SCALE GENOMIC DNA]</scope>
    <source>
        <strain evidence="2">cv. DUN x IM62</strain>
    </source>
</reference>
<accession>A0A022QUN6</accession>
<dbReference type="AlphaFoldDB" id="A0A022QUN6"/>
<gene>
    <name evidence="1" type="ORF">MIMGU_mgv1a025360mg</name>
</gene>
<proteinExistence type="predicted"/>